<feature type="transmembrane region" description="Helical" evidence="5">
    <location>
        <begin position="229"/>
        <end position="248"/>
    </location>
</feature>
<evidence type="ECO:0000313" key="7">
    <source>
        <dbReference type="EMBL" id="KAJ8387898.1"/>
    </source>
</evidence>
<dbReference type="PANTHER" id="PTHR12080:SF134">
    <property type="entry name" value="CD48 ANTIGEN"/>
    <property type="match status" value="1"/>
</dbReference>
<dbReference type="PRINTS" id="PR01870">
    <property type="entry name" value="CD2ANTIGEN"/>
</dbReference>
<gene>
    <name evidence="7" type="ORF">AAFF_G00149330</name>
</gene>
<evidence type="ECO:0000256" key="3">
    <source>
        <dbReference type="ARBA" id="ARBA00023136"/>
    </source>
</evidence>
<keyword evidence="4" id="KW-0325">Glycoprotein</keyword>
<comment type="caution">
    <text evidence="7">The sequence shown here is derived from an EMBL/GenBank/DDBJ whole genome shotgun (WGS) entry which is preliminary data.</text>
</comment>
<evidence type="ECO:0008006" key="9">
    <source>
        <dbReference type="Google" id="ProtNLM"/>
    </source>
</evidence>
<evidence type="ECO:0000313" key="8">
    <source>
        <dbReference type="Proteomes" id="UP001221898"/>
    </source>
</evidence>
<feature type="chain" id="PRO_5042032369" description="Ig-like domain-containing protein" evidence="6">
    <location>
        <begin position="20"/>
        <end position="295"/>
    </location>
</feature>
<protein>
    <recommendedName>
        <fullName evidence="9">Ig-like domain-containing protein</fullName>
    </recommendedName>
</protein>
<dbReference type="EMBL" id="JAINUG010000204">
    <property type="protein sequence ID" value="KAJ8387898.1"/>
    <property type="molecule type" value="Genomic_DNA"/>
</dbReference>
<feature type="signal peptide" evidence="6">
    <location>
        <begin position="1"/>
        <end position="19"/>
    </location>
</feature>
<dbReference type="InterPro" id="IPR015632">
    <property type="entry name" value="CD2"/>
</dbReference>
<reference evidence="7" key="1">
    <citation type="journal article" date="2023" name="Science">
        <title>Genome structures resolve the early diversification of teleost fishes.</title>
        <authorList>
            <person name="Parey E."/>
            <person name="Louis A."/>
            <person name="Montfort J."/>
            <person name="Bouchez O."/>
            <person name="Roques C."/>
            <person name="Iampietro C."/>
            <person name="Lluch J."/>
            <person name="Castinel A."/>
            <person name="Donnadieu C."/>
            <person name="Desvignes T."/>
            <person name="Floi Bucao C."/>
            <person name="Jouanno E."/>
            <person name="Wen M."/>
            <person name="Mejri S."/>
            <person name="Dirks R."/>
            <person name="Jansen H."/>
            <person name="Henkel C."/>
            <person name="Chen W.J."/>
            <person name="Zahm M."/>
            <person name="Cabau C."/>
            <person name="Klopp C."/>
            <person name="Thompson A.W."/>
            <person name="Robinson-Rechavi M."/>
            <person name="Braasch I."/>
            <person name="Lecointre G."/>
            <person name="Bobe J."/>
            <person name="Postlethwait J.H."/>
            <person name="Berthelot C."/>
            <person name="Roest Crollius H."/>
            <person name="Guiguen Y."/>
        </authorList>
    </citation>
    <scope>NUCLEOTIDE SEQUENCE</scope>
    <source>
        <strain evidence="7">NC1722</strain>
    </source>
</reference>
<evidence type="ECO:0000256" key="6">
    <source>
        <dbReference type="SAM" id="SignalP"/>
    </source>
</evidence>
<evidence type="ECO:0000256" key="1">
    <source>
        <dbReference type="ARBA" id="ARBA00004370"/>
    </source>
</evidence>
<keyword evidence="8" id="KW-1185">Reference proteome</keyword>
<dbReference type="SUPFAM" id="SSF48726">
    <property type="entry name" value="Immunoglobulin"/>
    <property type="match status" value="1"/>
</dbReference>
<dbReference type="InterPro" id="IPR015631">
    <property type="entry name" value="CD2/SLAM_rcpt"/>
</dbReference>
<organism evidence="7 8">
    <name type="scientific">Aldrovandia affinis</name>
    <dbReference type="NCBI Taxonomy" id="143900"/>
    <lineage>
        <taxon>Eukaryota</taxon>
        <taxon>Metazoa</taxon>
        <taxon>Chordata</taxon>
        <taxon>Craniata</taxon>
        <taxon>Vertebrata</taxon>
        <taxon>Euteleostomi</taxon>
        <taxon>Actinopterygii</taxon>
        <taxon>Neopterygii</taxon>
        <taxon>Teleostei</taxon>
        <taxon>Notacanthiformes</taxon>
        <taxon>Halosauridae</taxon>
        <taxon>Aldrovandia</taxon>
    </lineage>
</organism>
<dbReference type="PANTHER" id="PTHR12080">
    <property type="entry name" value="SIGNALING LYMPHOCYTIC ACTIVATION MOLECULE"/>
    <property type="match status" value="1"/>
</dbReference>
<keyword evidence="5" id="KW-1133">Transmembrane helix</keyword>
<dbReference type="InterPro" id="IPR036179">
    <property type="entry name" value="Ig-like_dom_sf"/>
</dbReference>
<dbReference type="AlphaFoldDB" id="A0AAD7W8Z8"/>
<keyword evidence="2 6" id="KW-0732">Signal</keyword>
<sequence length="295" mass="32508">MSAFVGALLVLTAASQVSGSACRVTHNNTVQCFAALGESVFLHLANDTNGTEIRVKEKKNNRIILKYMKNKLNLYEYVNRSEYFTNGTFRLDRALKNDSGTYAVEMHNTEGALVLVREIQLNIQAPVSHPVLSQLCLPHGEVRVSCSSDGDVSDYHWTLGHKPLEENDRVILRKNVSGDLTCTARNDISRESTTVQLYTCIPAPVTCTLPNGTVVTVAVNTTEVGITTLYVVGTVFTFLALTAAMCCFQRNRTRITGNNETQELVYAEVTGVCVVKRGREIESKPEVVYGQIKVP</sequence>
<evidence type="ECO:0000256" key="2">
    <source>
        <dbReference type="ARBA" id="ARBA00022729"/>
    </source>
</evidence>
<proteinExistence type="predicted"/>
<dbReference type="InterPro" id="IPR013783">
    <property type="entry name" value="Ig-like_fold"/>
</dbReference>
<keyword evidence="3 5" id="KW-0472">Membrane</keyword>
<accession>A0AAD7W8Z8</accession>
<dbReference type="Proteomes" id="UP001221898">
    <property type="component" value="Unassembled WGS sequence"/>
</dbReference>
<evidence type="ECO:0000256" key="4">
    <source>
        <dbReference type="ARBA" id="ARBA00023180"/>
    </source>
</evidence>
<comment type="subcellular location">
    <subcellularLocation>
        <location evidence="1">Membrane</location>
    </subcellularLocation>
</comment>
<evidence type="ECO:0000256" key="5">
    <source>
        <dbReference type="SAM" id="Phobius"/>
    </source>
</evidence>
<keyword evidence="5" id="KW-0812">Transmembrane</keyword>
<name>A0AAD7W8Z8_9TELE</name>
<dbReference type="Gene3D" id="2.60.40.10">
    <property type="entry name" value="Immunoglobulins"/>
    <property type="match status" value="2"/>
</dbReference>
<dbReference type="GO" id="GO:0016020">
    <property type="term" value="C:membrane"/>
    <property type="evidence" value="ECO:0007669"/>
    <property type="project" value="UniProtKB-SubCell"/>
</dbReference>